<evidence type="ECO:0000313" key="12">
    <source>
        <dbReference type="Proteomes" id="UP000288892"/>
    </source>
</evidence>
<dbReference type="PANTHER" id="PTHR21342:SF1">
    <property type="entry name" value="PHOSPHOPANTETHEINE ADENYLYLTRANSFERASE"/>
    <property type="match status" value="1"/>
</dbReference>
<proteinExistence type="predicted"/>
<name>A0A444JAS9_9BACT</name>
<organism evidence="11 12">
    <name type="scientific">Candidatus Electrothrix marina</name>
    <dbReference type="NCBI Taxonomy" id="1859130"/>
    <lineage>
        <taxon>Bacteria</taxon>
        <taxon>Pseudomonadati</taxon>
        <taxon>Thermodesulfobacteriota</taxon>
        <taxon>Desulfobulbia</taxon>
        <taxon>Desulfobulbales</taxon>
        <taxon>Desulfobulbaceae</taxon>
        <taxon>Candidatus Electrothrix</taxon>
    </lineage>
</organism>
<keyword evidence="1" id="KW-0963">Cytoplasm</keyword>
<evidence type="ECO:0000256" key="8">
    <source>
        <dbReference type="ARBA" id="ARBA00029346"/>
    </source>
</evidence>
<dbReference type="EC" id="2.7.7.3" evidence="9"/>
<evidence type="ECO:0000256" key="4">
    <source>
        <dbReference type="ARBA" id="ARBA00022741"/>
    </source>
</evidence>
<comment type="caution">
    <text evidence="11">The sequence shown here is derived from an EMBL/GenBank/DDBJ whole genome shotgun (WGS) entry which is preliminary data.</text>
</comment>
<keyword evidence="5" id="KW-0067">ATP-binding</keyword>
<dbReference type="PANTHER" id="PTHR21342">
    <property type="entry name" value="PHOSPHOPANTETHEINE ADENYLYLTRANSFERASE"/>
    <property type="match status" value="1"/>
</dbReference>
<dbReference type="InterPro" id="IPR014729">
    <property type="entry name" value="Rossmann-like_a/b/a_fold"/>
</dbReference>
<evidence type="ECO:0000256" key="3">
    <source>
        <dbReference type="ARBA" id="ARBA00022695"/>
    </source>
</evidence>
<evidence type="ECO:0000313" key="11">
    <source>
        <dbReference type="EMBL" id="RWX50152.1"/>
    </source>
</evidence>
<dbReference type="NCBIfam" id="TIGR00125">
    <property type="entry name" value="cyt_tran_rel"/>
    <property type="match status" value="1"/>
</dbReference>
<evidence type="ECO:0000256" key="9">
    <source>
        <dbReference type="NCBIfam" id="TIGR01510"/>
    </source>
</evidence>
<sequence>MPHHVVIEPDSQPSRPSGIAVYPGTFDPVTNGHVDIVKRSLRMFDQVIVALAVNTGKAPLFTLKERVALVEQCFTANSNVIVDTTEGLIVDYAVRQKACAIVRGLRAVSDFDYE</sequence>
<evidence type="ECO:0000256" key="5">
    <source>
        <dbReference type="ARBA" id="ARBA00022840"/>
    </source>
</evidence>
<evidence type="ECO:0000256" key="2">
    <source>
        <dbReference type="ARBA" id="ARBA00022679"/>
    </source>
</evidence>
<dbReference type="NCBIfam" id="TIGR01510">
    <property type="entry name" value="coaD_prev_kdtB"/>
    <property type="match status" value="1"/>
</dbReference>
<keyword evidence="3 11" id="KW-0548">Nucleotidyltransferase</keyword>
<evidence type="ECO:0000256" key="6">
    <source>
        <dbReference type="ARBA" id="ARBA00022842"/>
    </source>
</evidence>
<evidence type="ECO:0000259" key="10">
    <source>
        <dbReference type="Pfam" id="PF01467"/>
    </source>
</evidence>
<dbReference type="PRINTS" id="PR01020">
    <property type="entry name" value="LPSBIOSNTHSS"/>
</dbReference>
<evidence type="ECO:0000256" key="7">
    <source>
        <dbReference type="ARBA" id="ARBA00022993"/>
    </source>
</evidence>
<dbReference type="InterPro" id="IPR004821">
    <property type="entry name" value="Cyt_trans-like"/>
</dbReference>
<dbReference type="GO" id="GO:0005524">
    <property type="term" value="F:ATP binding"/>
    <property type="evidence" value="ECO:0007669"/>
    <property type="project" value="UniProtKB-KW"/>
</dbReference>
<accession>A0A444JAS9</accession>
<keyword evidence="4" id="KW-0547">Nucleotide-binding</keyword>
<dbReference type="EMBL" id="MTKS01000377">
    <property type="protein sequence ID" value="RWX50152.1"/>
    <property type="molecule type" value="Genomic_DNA"/>
</dbReference>
<keyword evidence="6" id="KW-0460">Magnesium</keyword>
<keyword evidence="7" id="KW-0173">Coenzyme A biosynthesis</keyword>
<reference evidence="11 12" key="1">
    <citation type="submission" date="2017-01" db="EMBL/GenBank/DDBJ databases">
        <title>The cable genome- insights into the physiology and evolution of filamentous bacteria capable of sulfide oxidation via long distance electron transfer.</title>
        <authorList>
            <person name="Schreiber L."/>
            <person name="Bjerg J.T."/>
            <person name="Boggild A."/>
            <person name="Van De Vossenberg J."/>
            <person name="Meysman F."/>
            <person name="Nielsen L.P."/>
            <person name="Schramm A."/>
            <person name="Kjeldsen K.U."/>
        </authorList>
    </citation>
    <scope>NUCLEOTIDE SEQUENCE [LARGE SCALE GENOMIC DNA]</scope>
    <source>
        <strain evidence="11">A5</strain>
    </source>
</reference>
<dbReference type="InterPro" id="IPR001980">
    <property type="entry name" value="PPAT"/>
</dbReference>
<comment type="catalytic activity">
    <reaction evidence="8">
        <text>(R)-4'-phosphopantetheine + ATP + H(+) = 3'-dephospho-CoA + diphosphate</text>
        <dbReference type="Rhea" id="RHEA:19801"/>
        <dbReference type="ChEBI" id="CHEBI:15378"/>
        <dbReference type="ChEBI" id="CHEBI:30616"/>
        <dbReference type="ChEBI" id="CHEBI:33019"/>
        <dbReference type="ChEBI" id="CHEBI:57328"/>
        <dbReference type="ChEBI" id="CHEBI:61723"/>
        <dbReference type="EC" id="2.7.7.3"/>
    </reaction>
</comment>
<evidence type="ECO:0000256" key="1">
    <source>
        <dbReference type="ARBA" id="ARBA00022490"/>
    </source>
</evidence>
<dbReference type="Pfam" id="PF01467">
    <property type="entry name" value="CTP_transf_like"/>
    <property type="match status" value="1"/>
</dbReference>
<feature type="domain" description="Cytidyltransferase-like" evidence="10">
    <location>
        <begin position="21"/>
        <end position="113"/>
    </location>
</feature>
<dbReference type="Proteomes" id="UP000288892">
    <property type="component" value="Unassembled WGS sequence"/>
</dbReference>
<dbReference type="GO" id="GO:0004595">
    <property type="term" value="F:pantetheine-phosphate adenylyltransferase activity"/>
    <property type="evidence" value="ECO:0007669"/>
    <property type="project" value="UniProtKB-UniRule"/>
</dbReference>
<dbReference type="GO" id="GO:0015937">
    <property type="term" value="P:coenzyme A biosynthetic process"/>
    <property type="evidence" value="ECO:0007669"/>
    <property type="project" value="UniProtKB-UniRule"/>
</dbReference>
<keyword evidence="2 11" id="KW-0808">Transferase</keyword>
<protein>
    <recommendedName>
        <fullName evidence="9">Pantetheine-phosphate adenylyltransferase</fullName>
        <ecNumber evidence="9">2.7.7.3</ecNumber>
    </recommendedName>
</protein>
<dbReference type="SUPFAM" id="SSF52374">
    <property type="entry name" value="Nucleotidylyl transferase"/>
    <property type="match status" value="1"/>
</dbReference>
<dbReference type="AlphaFoldDB" id="A0A444JAS9"/>
<feature type="non-terminal residue" evidence="11">
    <location>
        <position position="114"/>
    </location>
</feature>
<dbReference type="Gene3D" id="3.40.50.620">
    <property type="entry name" value="HUPs"/>
    <property type="match status" value="1"/>
</dbReference>
<gene>
    <name evidence="11" type="ORF">VU01_13774</name>
</gene>
<keyword evidence="12" id="KW-1185">Reference proteome</keyword>